<evidence type="ECO:0000256" key="2">
    <source>
        <dbReference type="SAM" id="SignalP"/>
    </source>
</evidence>
<reference evidence="3 4" key="1">
    <citation type="journal article" date="2013" name="Int. J. Syst. Evol. Microbiol.">
        <title>Ilumatobacter nonamiense sp. nov. and Ilumatobacter coccineum sp. nov., isolated from seashore sand.</title>
        <authorList>
            <person name="Matsumoto A."/>
            <person name="Kasai H."/>
            <person name="Matsuo Y."/>
            <person name="Shizuri Y."/>
            <person name="Ichikawa N."/>
            <person name="Fujita N."/>
            <person name="Omura S."/>
            <person name="Takahashi Y."/>
        </authorList>
    </citation>
    <scope>NUCLEOTIDE SEQUENCE [LARGE SCALE GENOMIC DNA]</scope>
    <source>
        <strain evidence="4">NBRC 103263 / KCTC 29153 / YM16-304</strain>
    </source>
</reference>
<dbReference type="KEGG" id="aym:YM304_19890"/>
<keyword evidence="4" id="KW-1185">Reference proteome</keyword>
<feature type="signal peptide" evidence="2">
    <location>
        <begin position="1"/>
        <end position="19"/>
    </location>
</feature>
<dbReference type="RefSeq" id="WP_015441550.1">
    <property type="nucleotide sequence ID" value="NC_020520.1"/>
</dbReference>
<feature type="compositionally biased region" description="Low complexity" evidence="1">
    <location>
        <begin position="40"/>
        <end position="78"/>
    </location>
</feature>
<name>A0A6C7E7F0_ILUCY</name>
<keyword evidence="2" id="KW-0732">Signal</keyword>
<feature type="region of interest" description="Disordered" evidence="1">
    <location>
        <begin position="40"/>
        <end position="84"/>
    </location>
</feature>
<organism evidence="3 4">
    <name type="scientific">Ilumatobacter coccineus (strain NBRC 103263 / KCTC 29153 / YM16-304)</name>
    <dbReference type="NCBI Taxonomy" id="1313172"/>
    <lineage>
        <taxon>Bacteria</taxon>
        <taxon>Bacillati</taxon>
        <taxon>Actinomycetota</taxon>
        <taxon>Acidimicrobiia</taxon>
        <taxon>Acidimicrobiales</taxon>
        <taxon>Ilumatobacteraceae</taxon>
        <taxon>Ilumatobacter</taxon>
    </lineage>
</organism>
<proteinExistence type="predicted"/>
<accession>A0A6C7E7F0</accession>
<evidence type="ECO:0000313" key="4">
    <source>
        <dbReference type="Proteomes" id="UP000011863"/>
    </source>
</evidence>
<feature type="chain" id="PRO_5038349579" evidence="2">
    <location>
        <begin position="20"/>
        <end position="392"/>
    </location>
</feature>
<dbReference type="Proteomes" id="UP000011863">
    <property type="component" value="Chromosome"/>
</dbReference>
<dbReference type="AlphaFoldDB" id="A0A6C7E7F0"/>
<sequence>MKKRVSYPMSVAVASLVIAACGGGDNARDVLSGADDTVVTVPATDPEPVDTDPPATDAPVDTAPATTAPADDSSSTTTLAGDEPGGDLAAFCGASEQFYVESEALNSIDGDADAAARSLFNDMSVSVAGAIFNAPTPEVAAAPQQMQAVLGTLLPALDAVDYDIDAVGDLPNADEVNGAFAEFGTIVGQLRTFIVEECGADLDELAAAAVAKADAASGSATTEPVESTPATTIAPDVDVDGDAIFVEDASGTITASVPPSWNIIDGTPDGDLRQLIAAPDAEAFLGSFAASGVIIVSGDAPNGNGDEAGAAGLDGLSASIEADGCVLGSEAPYDDGVYTGTERIYSCPGTDAVARFAGGTNFDSDLFWLLGVVYQPAEIGVWELITESFLVD</sequence>
<evidence type="ECO:0000256" key="1">
    <source>
        <dbReference type="SAM" id="MobiDB-lite"/>
    </source>
</evidence>
<gene>
    <name evidence="3" type="ORF">YM304_19890</name>
</gene>
<dbReference type="PROSITE" id="PS51257">
    <property type="entry name" value="PROKAR_LIPOPROTEIN"/>
    <property type="match status" value="1"/>
</dbReference>
<dbReference type="EMBL" id="AP012057">
    <property type="protein sequence ID" value="BAN02303.1"/>
    <property type="molecule type" value="Genomic_DNA"/>
</dbReference>
<evidence type="ECO:0000313" key="3">
    <source>
        <dbReference type="EMBL" id="BAN02303.1"/>
    </source>
</evidence>
<protein>
    <submittedName>
        <fullName evidence="3">Uncharacterized protein</fullName>
    </submittedName>
</protein>